<gene>
    <name evidence="12" type="ORF">GP475_11215</name>
</gene>
<dbReference type="Proteomes" id="UP000516320">
    <property type="component" value="Chromosome"/>
</dbReference>
<organism evidence="12 13">
    <name type="scientific">Corynebacterium poyangense</name>
    <dbReference type="NCBI Taxonomy" id="2684405"/>
    <lineage>
        <taxon>Bacteria</taxon>
        <taxon>Bacillati</taxon>
        <taxon>Actinomycetota</taxon>
        <taxon>Actinomycetes</taxon>
        <taxon>Mycobacteriales</taxon>
        <taxon>Corynebacteriaceae</taxon>
        <taxon>Corynebacterium</taxon>
    </lineage>
</organism>
<dbReference type="KEGG" id="cpoy:GP475_11215"/>
<reference evidence="12 13" key="1">
    <citation type="submission" date="2019-12" db="EMBL/GenBank/DDBJ databases">
        <title>Corynebacterium sp. nov., isolated from feces of the Anser Albifrons in China.</title>
        <authorList>
            <person name="Liu Q."/>
        </authorList>
    </citation>
    <scope>NUCLEOTIDE SEQUENCE [LARGE SCALE GENOMIC DNA]</scope>
    <source>
        <strain evidence="12 13">4H37-19</strain>
    </source>
</reference>
<dbReference type="GO" id="GO:0034040">
    <property type="term" value="F:ATPase-coupled lipid transmembrane transporter activity"/>
    <property type="evidence" value="ECO:0007669"/>
    <property type="project" value="TreeGrafter"/>
</dbReference>
<accession>A0A7H0SRG4</accession>
<keyword evidence="5 12" id="KW-0067">ATP-binding</keyword>
<dbReference type="SMART" id="SM00382">
    <property type="entry name" value="AAA"/>
    <property type="match status" value="1"/>
</dbReference>
<keyword evidence="7 10" id="KW-1133">Transmembrane helix</keyword>
<keyword evidence="2" id="KW-0997">Cell inner membrane</keyword>
<evidence type="ECO:0000256" key="5">
    <source>
        <dbReference type="ARBA" id="ARBA00022840"/>
    </source>
</evidence>
<evidence type="ECO:0000313" key="13">
    <source>
        <dbReference type="Proteomes" id="UP000516320"/>
    </source>
</evidence>
<dbReference type="PANTHER" id="PTHR24221:SF654">
    <property type="entry name" value="ATP-BINDING CASSETTE SUB-FAMILY B MEMBER 6"/>
    <property type="match status" value="1"/>
</dbReference>
<dbReference type="EMBL" id="CP046884">
    <property type="protein sequence ID" value="QNQ91139.1"/>
    <property type="molecule type" value="Genomic_DNA"/>
</dbReference>
<evidence type="ECO:0000256" key="10">
    <source>
        <dbReference type="SAM" id="Phobius"/>
    </source>
</evidence>
<sequence>MFQRFNNVQSSSKRSGPLDSLLRLFVGNLSLPIAIVLFVYTVLTIGTALYPVAVNVALSGRFLDLPVARWVGVTYFLVVAALLSVLGPVAGHAQLELAFRIGFATDKQIANSLNAIQYLDGLENKSIVEDLEMFRSRQSVLGEALARGYFALITLAVPCVILLSAVVTNLYFLLLLPACVPVVWAGVHAEKLAEKAEADMASDQVELAAIANTASKDSASTELRIYGATEWFISRYARIVRRWASHSLKANTSAVLLNEGSCAAYFLIVFLVMWRSITSHDTAGAIFAILASFQLYSVLSGVRFAYTDIARSRREYLRFCRIVTEVPQLAKEEQLFSIENKGSHVVLNEVSYSYPHSATPALNAVTVALPSHSLIAIVGENGSGKSTLAQIIRGVRRPTHGTVTWASTTRKPFVAGVPQHPSRWELTAGETATLPQLGNFGPFTNHETAMKASGAHQVVDALPKGPATRLGESWSTPYQLSGGQWQRLGNARGLLGANEALITIIDEPTSALDPFAEKRMVDAARRVVEESSCGGSVVVITHRLSSALRADYVIMLDAGRVAAQGKPEELLRGANPFSGLVHEWKLHKD</sequence>
<keyword evidence="8 10" id="KW-0472">Membrane</keyword>
<feature type="transmembrane region" description="Helical" evidence="10">
    <location>
        <begin position="170"/>
        <end position="187"/>
    </location>
</feature>
<dbReference type="GO" id="GO:0005524">
    <property type="term" value="F:ATP binding"/>
    <property type="evidence" value="ECO:0007669"/>
    <property type="project" value="UniProtKB-KW"/>
</dbReference>
<dbReference type="AlphaFoldDB" id="A0A7H0SRG4"/>
<dbReference type="PANTHER" id="PTHR24221">
    <property type="entry name" value="ATP-BINDING CASSETTE SUB-FAMILY B"/>
    <property type="match status" value="1"/>
</dbReference>
<feature type="transmembrane region" description="Helical" evidence="10">
    <location>
        <begin position="144"/>
        <end position="164"/>
    </location>
</feature>
<dbReference type="Gene3D" id="1.20.1560.10">
    <property type="entry name" value="ABC transporter type 1, transmembrane domain"/>
    <property type="match status" value="1"/>
</dbReference>
<dbReference type="GO" id="GO:0005886">
    <property type="term" value="C:plasma membrane"/>
    <property type="evidence" value="ECO:0007669"/>
    <property type="project" value="UniProtKB-SubCell"/>
</dbReference>
<dbReference type="InterPro" id="IPR003439">
    <property type="entry name" value="ABC_transporter-like_ATP-bd"/>
</dbReference>
<dbReference type="InterPro" id="IPR036640">
    <property type="entry name" value="ABC1_TM_sf"/>
</dbReference>
<feature type="transmembrane region" description="Helical" evidence="10">
    <location>
        <begin position="283"/>
        <end position="306"/>
    </location>
</feature>
<evidence type="ECO:0000256" key="7">
    <source>
        <dbReference type="ARBA" id="ARBA00022989"/>
    </source>
</evidence>
<dbReference type="CDD" id="cd03228">
    <property type="entry name" value="ABCC_MRP_Like"/>
    <property type="match status" value="1"/>
</dbReference>
<dbReference type="SUPFAM" id="SSF90123">
    <property type="entry name" value="ABC transporter transmembrane region"/>
    <property type="match status" value="1"/>
</dbReference>
<evidence type="ECO:0000256" key="9">
    <source>
        <dbReference type="ARBA" id="ARBA00023455"/>
    </source>
</evidence>
<keyword evidence="4" id="KW-0547">Nucleotide-binding</keyword>
<keyword evidence="13" id="KW-1185">Reference proteome</keyword>
<proteinExistence type="inferred from homology"/>
<evidence type="ECO:0000259" key="11">
    <source>
        <dbReference type="PROSITE" id="PS50893"/>
    </source>
</evidence>
<dbReference type="Gene3D" id="3.40.50.300">
    <property type="entry name" value="P-loop containing nucleotide triphosphate hydrolases"/>
    <property type="match status" value="1"/>
</dbReference>
<keyword evidence="3 10" id="KW-0812">Transmembrane</keyword>
<dbReference type="InterPro" id="IPR003593">
    <property type="entry name" value="AAA+_ATPase"/>
</dbReference>
<evidence type="ECO:0000256" key="4">
    <source>
        <dbReference type="ARBA" id="ARBA00022741"/>
    </source>
</evidence>
<feature type="transmembrane region" description="Helical" evidence="10">
    <location>
        <begin position="21"/>
        <end position="50"/>
    </location>
</feature>
<name>A0A7H0SRG4_9CORY</name>
<evidence type="ECO:0000256" key="2">
    <source>
        <dbReference type="ARBA" id="ARBA00022519"/>
    </source>
</evidence>
<evidence type="ECO:0000256" key="8">
    <source>
        <dbReference type="ARBA" id="ARBA00023136"/>
    </source>
</evidence>
<dbReference type="InterPro" id="IPR027417">
    <property type="entry name" value="P-loop_NTPase"/>
</dbReference>
<dbReference type="InterPro" id="IPR039421">
    <property type="entry name" value="Type_1_exporter"/>
</dbReference>
<evidence type="ECO:0000256" key="3">
    <source>
        <dbReference type="ARBA" id="ARBA00022692"/>
    </source>
</evidence>
<keyword evidence="6" id="KW-1278">Translocase</keyword>
<feature type="domain" description="ABC transporter" evidence="11">
    <location>
        <begin position="345"/>
        <end position="583"/>
    </location>
</feature>
<dbReference type="GO" id="GO:0016887">
    <property type="term" value="F:ATP hydrolysis activity"/>
    <property type="evidence" value="ECO:0007669"/>
    <property type="project" value="InterPro"/>
</dbReference>
<comment type="subcellular location">
    <subcellularLocation>
        <location evidence="1">Cell membrane</location>
        <topology evidence="1">Multi-pass membrane protein</topology>
    </subcellularLocation>
</comment>
<feature type="transmembrane region" description="Helical" evidence="10">
    <location>
        <begin position="255"/>
        <end position="277"/>
    </location>
</feature>
<feature type="transmembrane region" description="Helical" evidence="10">
    <location>
        <begin position="70"/>
        <end position="90"/>
    </location>
</feature>
<dbReference type="SUPFAM" id="SSF52540">
    <property type="entry name" value="P-loop containing nucleoside triphosphate hydrolases"/>
    <property type="match status" value="1"/>
</dbReference>
<evidence type="ECO:0000313" key="12">
    <source>
        <dbReference type="EMBL" id="QNQ91139.1"/>
    </source>
</evidence>
<comment type="similarity">
    <text evidence="9">Belongs to the ABC transporter superfamily. Siderophore-Fe(3+) uptake transporter (SIUT) (TC 3.A.1.21) family.</text>
</comment>
<evidence type="ECO:0000256" key="1">
    <source>
        <dbReference type="ARBA" id="ARBA00004651"/>
    </source>
</evidence>
<protein>
    <submittedName>
        <fullName evidence="12">ATP-binding cassette domain-containing protein</fullName>
    </submittedName>
</protein>
<dbReference type="PROSITE" id="PS50893">
    <property type="entry name" value="ABC_TRANSPORTER_2"/>
    <property type="match status" value="1"/>
</dbReference>
<dbReference type="Pfam" id="PF00005">
    <property type="entry name" value="ABC_tran"/>
    <property type="match status" value="1"/>
</dbReference>
<keyword evidence="2" id="KW-1003">Cell membrane</keyword>
<dbReference type="RefSeq" id="WP_187974453.1">
    <property type="nucleotide sequence ID" value="NZ_CP046884.1"/>
</dbReference>
<evidence type="ECO:0000256" key="6">
    <source>
        <dbReference type="ARBA" id="ARBA00022967"/>
    </source>
</evidence>